<gene>
    <name evidence="7" type="ORF">DL89DRAFT_265986</name>
</gene>
<feature type="domain" description="AAA+ ATPase" evidence="6">
    <location>
        <begin position="479"/>
        <end position="597"/>
    </location>
</feature>
<dbReference type="InterPro" id="IPR003593">
    <property type="entry name" value="AAA+_ATPase"/>
</dbReference>
<evidence type="ECO:0000313" key="8">
    <source>
        <dbReference type="Proteomes" id="UP000193922"/>
    </source>
</evidence>
<dbReference type="SMART" id="SM00382">
    <property type="entry name" value="AAA"/>
    <property type="match status" value="2"/>
</dbReference>
<feature type="domain" description="AAA+ ATPase" evidence="6">
    <location>
        <begin position="734"/>
        <end position="884"/>
    </location>
</feature>
<sequence length="992" mass="110757">MLRVQPLVRVSRLFARSATAGMAIRPTISPIMLRPGSILNHQQPRLHSLNQTLYRAFHSTRASLNDSSKPPATATERQSPDPKNEIKLPMYDMPMFKQIRHLRMVFLVNVFCSTALSLWVRTDDIYTVLAAGAIMAAGFIPLAFVQLMYYDHVKSIRILGALTRKQLNMKKALGPDSQIEFPVVSETPLLITRYSLSGSDPSTPVYARDLVPGTERKRSVQWLIRDTNIGFHDAPSFLPDTLCFIFPPSYIKAASDGKPQQSAMASKAYKLRVVSCVYQNYWEGQVVNGKNKVVQGYVTYIRLCGNGGVSAIVPCKWGPGADETIELHHHFRELLGYKLDDTITVERFEHSKEAEVITLAPIDSTAIYPPSKGKAAVSVSPLEAKVRYEPVGIPTTELKEGLKEFFQTYRDTVVVKGDVLSCAINEKYVDFIVMYTSEDGPCRIKDPDCIHVSSPLMRRELLPRFALIGGYKEKLGIQQARGIILHGPAGHRKASEVGMRFLCISGPEMNLRKKFDEAASQTPALLFIDQLDAIAAKRDPNNREASKYTLVSQLLVLMDQLLPDVTVVAATNYIHEIDHSLRSSGRFSHEIEIGIPTEEERKDILTKILDGMSLDPGTRPTIIDEVAKKTHGYVGADLQLLCTEAGRHRLHTEREHSANQTASVSSPRLYIAYEDFEHARKVVKPSLLREMAFTIPAECFDDIGGMDSTITELKSIIEDLVDHKPTFDTYRMPLPRGMLLYGPPGCGKTILAKATANAGRTHFLQIRGPELIDKYVGESEARVRRIFARARSVAPCIIFFDEIDALTKKRTGVNEGCATLDGVLTQLLTELDGMIDCKGVFALLRPGRLEKLVHIKMPREDSRAAILRRLLCKFDPHQLKVDIEKIAKHSSGYSGADLRELCRNAFRHAIRAVNPGRDGTMADVTLSPEDFIRAFGESGPSVSKQTIQEYETFEIRNGRRQRIPSIYEISSSPSILPDADSSQIQAKEQEQL</sequence>
<dbReference type="SUPFAM" id="SSF52540">
    <property type="entry name" value="P-loop containing nucleoside triphosphate hydrolases"/>
    <property type="match status" value="2"/>
</dbReference>
<dbReference type="EMBL" id="MCFD01000003">
    <property type="protein sequence ID" value="ORX72435.1"/>
    <property type="molecule type" value="Genomic_DNA"/>
</dbReference>
<evidence type="ECO:0000256" key="5">
    <source>
        <dbReference type="SAM" id="Phobius"/>
    </source>
</evidence>
<keyword evidence="5" id="KW-0472">Membrane</keyword>
<feature type="region of interest" description="Disordered" evidence="4">
    <location>
        <begin position="971"/>
        <end position="992"/>
    </location>
</feature>
<comment type="similarity">
    <text evidence="1">Belongs to the AAA ATPase family.</text>
</comment>
<comment type="caution">
    <text evidence="7">The sequence shown here is derived from an EMBL/GenBank/DDBJ whole genome shotgun (WGS) entry which is preliminary data.</text>
</comment>
<dbReference type="PANTHER" id="PTHR23077:SF171">
    <property type="entry name" value="NUCLEAR VALOSIN-CONTAINING PROTEIN-LIKE"/>
    <property type="match status" value="1"/>
</dbReference>
<keyword evidence="2" id="KW-0547">Nucleotide-binding</keyword>
<evidence type="ECO:0000256" key="1">
    <source>
        <dbReference type="ARBA" id="ARBA00006914"/>
    </source>
</evidence>
<protein>
    <submittedName>
        <fullName evidence="7">AAA-domain-containing protein</fullName>
    </submittedName>
</protein>
<dbReference type="AlphaFoldDB" id="A0A1Y1WGB3"/>
<evidence type="ECO:0000259" key="6">
    <source>
        <dbReference type="SMART" id="SM00382"/>
    </source>
</evidence>
<feature type="transmembrane region" description="Helical" evidence="5">
    <location>
        <begin position="102"/>
        <end position="120"/>
    </location>
</feature>
<evidence type="ECO:0000313" key="7">
    <source>
        <dbReference type="EMBL" id="ORX72435.1"/>
    </source>
</evidence>
<dbReference type="Proteomes" id="UP000193922">
    <property type="component" value="Unassembled WGS sequence"/>
</dbReference>
<dbReference type="Gene3D" id="3.40.50.300">
    <property type="entry name" value="P-loop containing nucleotide triphosphate hydrolases"/>
    <property type="match status" value="2"/>
</dbReference>
<keyword evidence="5" id="KW-1133">Transmembrane helix</keyword>
<dbReference type="RefSeq" id="XP_040745859.1">
    <property type="nucleotide sequence ID" value="XM_040886929.1"/>
</dbReference>
<dbReference type="GO" id="GO:0016887">
    <property type="term" value="F:ATP hydrolysis activity"/>
    <property type="evidence" value="ECO:0007669"/>
    <property type="project" value="InterPro"/>
</dbReference>
<evidence type="ECO:0000256" key="3">
    <source>
        <dbReference type="ARBA" id="ARBA00022840"/>
    </source>
</evidence>
<dbReference type="GO" id="GO:0005524">
    <property type="term" value="F:ATP binding"/>
    <property type="evidence" value="ECO:0007669"/>
    <property type="project" value="UniProtKB-KW"/>
</dbReference>
<proteinExistence type="inferred from homology"/>
<feature type="transmembrane region" description="Helical" evidence="5">
    <location>
        <begin position="126"/>
        <end position="150"/>
    </location>
</feature>
<organism evidence="7 8">
    <name type="scientific">Linderina pennispora</name>
    <dbReference type="NCBI Taxonomy" id="61395"/>
    <lineage>
        <taxon>Eukaryota</taxon>
        <taxon>Fungi</taxon>
        <taxon>Fungi incertae sedis</taxon>
        <taxon>Zoopagomycota</taxon>
        <taxon>Kickxellomycotina</taxon>
        <taxon>Kickxellomycetes</taxon>
        <taxon>Kickxellales</taxon>
        <taxon>Kickxellaceae</taxon>
        <taxon>Linderina</taxon>
    </lineage>
</organism>
<name>A0A1Y1WGB3_9FUNG</name>
<dbReference type="Pfam" id="PF17862">
    <property type="entry name" value="AAA_lid_3"/>
    <property type="match status" value="2"/>
</dbReference>
<feature type="region of interest" description="Disordered" evidence="4">
    <location>
        <begin position="61"/>
        <end position="86"/>
    </location>
</feature>
<dbReference type="Gene3D" id="1.10.8.60">
    <property type="match status" value="2"/>
</dbReference>
<evidence type="ECO:0000256" key="4">
    <source>
        <dbReference type="SAM" id="MobiDB-lite"/>
    </source>
</evidence>
<dbReference type="InterPro" id="IPR050168">
    <property type="entry name" value="AAA_ATPase_domain"/>
</dbReference>
<keyword evidence="8" id="KW-1185">Reference proteome</keyword>
<feature type="compositionally biased region" description="Polar residues" evidence="4">
    <location>
        <begin position="61"/>
        <end position="70"/>
    </location>
</feature>
<evidence type="ECO:0000256" key="2">
    <source>
        <dbReference type="ARBA" id="ARBA00022741"/>
    </source>
</evidence>
<dbReference type="PANTHER" id="PTHR23077">
    <property type="entry name" value="AAA-FAMILY ATPASE"/>
    <property type="match status" value="1"/>
</dbReference>
<dbReference type="STRING" id="61395.A0A1Y1WGB3"/>
<dbReference type="InterPro" id="IPR003959">
    <property type="entry name" value="ATPase_AAA_core"/>
</dbReference>
<dbReference type="InterPro" id="IPR027417">
    <property type="entry name" value="P-loop_NTPase"/>
</dbReference>
<accession>A0A1Y1WGB3</accession>
<dbReference type="Pfam" id="PF00004">
    <property type="entry name" value="AAA"/>
    <property type="match status" value="2"/>
</dbReference>
<dbReference type="InterPro" id="IPR041569">
    <property type="entry name" value="AAA_lid_3"/>
</dbReference>
<keyword evidence="5" id="KW-0812">Transmembrane</keyword>
<reference evidence="7 8" key="1">
    <citation type="submission" date="2016-07" db="EMBL/GenBank/DDBJ databases">
        <title>Pervasive Adenine N6-methylation of Active Genes in Fungi.</title>
        <authorList>
            <consortium name="DOE Joint Genome Institute"/>
            <person name="Mondo S.J."/>
            <person name="Dannebaum R.O."/>
            <person name="Kuo R.C."/>
            <person name="Labutti K."/>
            <person name="Haridas S."/>
            <person name="Kuo A."/>
            <person name="Salamov A."/>
            <person name="Ahrendt S.R."/>
            <person name="Lipzen A."/>
            <person name="Sullivan W."/>
            <person name="Andreopoulos W.B."/>
            <person name="Clum A."/>
            <person name="Lindquist E."/>
            <person name="Daum C."/>
            <person name="Ramamoorthy G.K."/>
            <person name="Gryganskyi A."/>
            <person name="Culley D."/>
            <person name="Magnuson J.K."/>
            <person name="James T.Y."/>
            <person name="O'Malley M.A."/>
            <person name="Stajich J.E."/>
            <person name="Spatafora J.W."/>
            <person name="Visel A."/>
            <person name="Grigoriev I.V."/>
        </authorList>
    </citation>
    <scope>NUCLEOTIDE SEQUENCE [LARGE SCALE GENOMIC DNA]</scope>
    <source>
        <strain evidence="7 8">ATCC 12442</strain>
    </source>
</reference>
<keyword evidence="3" id="KW-0067">ATP-binding</keyword>
<dbReference type="GeneID" id="63803577"/>